<dbReference type="Gene3D" id="3.40.50.1110">
    <property type="entry name" value="SGNH hydrolase"/>
    <property type="match status" value="1"/>
</dbReference>
<keyword evidence="2" id="KW-1185">Reference proteome</keyword>
<evidence type="ECO:0000313" key="2">
    <source>
        <dbReference type="Proteomes" id="UP000265520"/>
    </source>
</evidence>
<dbReference type="GO" id="GO:0005576">
    <property type="term" value="C:extracellular region"/>
    <property type="evidence" value="ECO:0007669"/>
    <property type="project" value="TreeGrafter"/>
</dbReference>
<comment type="caution">
    <text evidence="1">The sequence shown here is derived from an EMBL/GenBank/DDBJ whole genome shotgun (WGS) entry which is preliminary data.</text>
</comment>
<dbReference type="PANTHER" id="PTHR45642:SF135">
    <property type="entry name" value="GDSL ESTERASE_LIPASE EXL2"/>
    <property type="match status" value="1"/>
</dbReference>
<dbReference type="InterPro" id="IPR050592">
    <property type="entry name" value="GDSL_lipolytic_enzyme"/>
</dbReference>
<dbReference type="PROSITE" id="PS01098">
    <property type="entry name" value="LIPASE_GDSL_SER"/>
    <property type="match status" value="1"/>
</dbReference>
<dbReference type="EMBL" id="LXQA010120168">
    <property type="protein sequence ID" value="MCI20501.1"/>
    <property type="molecule type" value="Genomic_DNA"/>
</dbReference>
<sequence>VFYKTKAALKLPPNASIPAVFVFGDSIMDTGNNNNMTTPSRCNFPPYGKDFQGGIPTGRFSNGKVPSDLIGNILCNKI</sequence>
<dbReference type="AlphaFoldDB" id="A0A392Q857"/>
<proteinExistence type="predicted"/>
<dbReference type="InterPro" id="IPR008265">
    <property type="entry name" value="Lipase_GDSL_AS"/>
</dbReference>
<dbReference type="PANTHER" id="PTHR45642">
    <property type="entry name" value="GDSL ESTERASE/LIPASE EXL3"/>
    <property type="match status" value="1"/>
</dbReference>
<protein>
    <submittedName>
        <fullName evidence="1">GDSL esterase/lipase</fullName>
    </submittedName>
</protein>
<dbReference type="GO" id="GO:0006629">
    <property type="term" value="P:lipid metabolic process"/>
    <property type="evidence" value="ECO:0007669"/>
    <property type="project" value="InterPro"/>
</dbReference>
<dbReference type="Proteomes" id="UP000265520">
    <property type="component" value="Unassembled WGS sequence"/>
</dbReference>
<dbReference type="InterPro" id="IPR036514">
    <property type="entry name" value="SGNH_hydro_sf"/>
</dbReference>
<evidence type="ECO:0000313" key="1">
    <source>
        <dbReference type="EMBL" id="MCI20501.1"/>
    </source>
</evidence>
<dbReference type="GO" id="GO:0016298">
    <property type="term" value="F:lipase activity"/>
    <property type="evidence" value="ECO:0007669"/>
    <property type="project" value="InterPro"/>
</dbReference>
<accession>A0A392Q857</accession>
<feature type="non-terminal residue" evidence="1">
    <location>
        <position position="1"/>
    </location>
</feature>
<reference evidence="1 2" key="1">
    <citation type="journal article" date="2018" name="Front. Plant Sci.">
        <title>Red Clover (Trifolium pratense) and Zigzag Clover (T. medium) - A Picture of Genomic Similarities and Differences.</title>
        <authorList>
            <person name="Dluhosova J."/>
            <person name="Istvanek J."/>
            <person name="Nedelnik J."/>
            <person name="Repkova J."/>
        </authorList>
    </citation>
    <scope>NUCLEOTIDE SEQUENCE [LARGE SCALE GENOMIC DNA]</scope>
    <source>
        <strain evidence="2">cv. 10/8</strain>
        <tissue evidence="1">Leaf</tissue>
    </source>
</reference>
<organism evidence="1 2">
    <name type="scientific">Trifolium medium</name>
    <dbReference type="NCBI Taxonomy" id="97028"/>
    <lineage>
        <taxon>Eukaryota</taxon>
        <taxon>Viridiplantae</taxon>
        <taxon>Streptophyta</taxon>
        <taxon>Embryophyta</taxon>
        <taxon>Tracheophyta</taxon>
        <taxon>Spermatophyta</taxon>
        <taxon>Magnoliopsida</taxon>
        <taxon>eudicotyledons</taxon>
        <taxon>Gunneridae</taxon>
        <taxon>Pentapetalae</taxon>
        <taxon>rosids</taxon>
        <taxon>fabids</taxon>
        <taxon>Fabales</taxon>
        <taxon>Fabaceae</taxon>
        <taxon>Papilionoideae</taxon>
        <taxon>50 kb inversion clade</taxon>
        <taxon>NPAAA clade</taxon>
        <taxon>Hologalegina</taxon>
        <taxon>IRL clade</taxon>
        <taxon>Trifolieae</taxon>
        <taxon>Trifolium</taxon>
    </lineage>
</organism>
<name>A0A392Q857_9FABA</name>